<feature type="compositionally biased region" description="Basic residues" evidence="4">
    <location>
        <begin position="119"/>
        <end position="133"/>
    </location>
</feature>
<protein>
    <submittedName>
        <fullName evidence="6">Gliomedin</fullName>
    </submittedName>
</protein>
<keyword evidence="2" id="KW-0964">Secreted</keyword>
<feature type="domain" description="Olfactomedin-like" evidence="5">
    <location>
        <begin position="322"/>
        <end position="566"/>
    </location>
</feature>
<accession>A0A8C4YQ46</accession>
<feature type="region of interest" description="Disordered" evidence="4">
    <location>
        <begin position="109"/>
        <end position="133"/>
    </location>
</feature>
<dbReference type="GO" id="GO:0005886">
    <property type="term" value="C:plasma membrane"/>
    <property type="evidence" value="ECO:0007669"/>
    <property type="project" value="Ensembl"/>
</dbReference>
<dbReference type="GO" id="GO:0005615">
    <property type="term" value="C:extracellular space"/>
    <property type="evidence" value="ECO:0007669"/>
    <property type="project" value="Ensembl"/>
</dbReference>
<feature type="compositionally biased region" description="Gly residues" evidence="4">
    <location>
        <begin position="229"/>
        <end position="238"/>
    </location>
</feature>
<reference evidence="6" key="2">
    <citation type="submission" date="2025-08" db="UniProtKB">
        <authorList>
            <consortium name="Ensembl"/>
        </authorList>
    </citation>
    <scope>IDENTIFICATION</scope>
</reference>
<evidence type="ECO:0000259" key="5">
    <source>
        <dbReference type="PROSITE" id="PS51132"/>
    </source>
</evidence>
<dbReference type="PANTHER" id="PTHR23192">
    <property type="entry name" value="OLFACTOMEDIN-RELATED"/>
    <property type="match status" value="1"/>
</dbReference>
<dbReference type="OrthoDB" id="8397025at2759"/>
<dbReference type="SMART" id="SM00284">
    <property type="entry name" value="OLF"/>
    <property type="match status" value="1"/>
</dbReference>
<evidence type="ECO:0000256" key="3">
    <source>
        <dbReference type="PROSITE-ProRule" id="PRU00446"/>
    </source>
</evidence>
<proteinExistence type="predicted"/>
<dbReference type="PROSITE" id="PS51132">
    <property type="entry name" value="OLF"/>
    <property type="match status" value="1"/>
</dbReference>
<dbReference type="InterPro" id="IPR008160">
    <property type="entry name" value="Collagen"/>
</dbReference>
<dbReference type="InterPro" id="IPR003112">
    <property type="entry name" value="Olfac-like_dom"/>
</dbReference>
<dbReference type="GO" id="GO:0086080">
    <property type="term" value="F:protein binding involved in heterotypic cell-cell adhesion"/>
    <property type="evidence" value="ECO:0007669"/>
    <property type="project" value="Ensembl"/>
</dbReference>
<dbReference type="Ensembl" id="ENSGEVT00005030751.1">
    <property type="protein sequence ID" value="ENSGEVP00005029269.1"/>
    <property type="gene ID" value="ENSGEVG00005020490.1"/>
</dbReference>
<feature type="region of interest" description="Disordered" evidence="4">
    <location>
        <begin position="177"/>
        <end position="302"/>
    </location>
</feature>
<reference evidence="6" key="1">
    <citation type="submission" date="2019-06" db="EMBL/GenBank/DDBJ databases">
        <title>G10K-VGP Goodes thornscrub tortoise genome, primary haplotype.</title>
        <authorList>
            <person name="Murphy B."/>
            <person name="Edwards T."/>
            <person name="Rhie A."/>
            <person name="Koren S."/>
            <person name="Phillippy A."/>
            <person name="Fedrigo O."/>
            <person name="Haase B."/>
            <person name="Mountcastle J."/>
            <person name="Lewin H."/>
            <person name="Damas J."/>
            <person name="Howe K."/>
            <person name="Formenti G."/>
            <person name="Myers G."/>
            <person name="Durbin R."/>
            <person name="Jarvis E.D."/>
        </authorList>
    </citation>
    <scope>NUCLEOTIDE SEQUENCE [LARGE SCALE GENOMIC DNA]</scope>
</reference>
<feature type="region of interest" description="Disordered" evidence="4">
    <location>
        <begin position="1"/>
        <end position="43"/>
    </location>
</feature>
<dbReference type="PANTHER" id="PTHR23192:SF85">
    <property type="entry name" value="GLIOMEDIN"/>
    <property type="match status" value="1"/>
</dbReference>
<evidence type="ECO:0000313" key="6">
    <source>
        <dbReference type="Ensembl" id="ENSGEVP00005029269.1"/>
    </source>
</evidence>
<evidence type="ECO:0000256" key="2">
    <source>
        <dbReference type="ARBA" id="ARBA00022525"/>
    </source>
</evidence>
<dbReference type="GO" id="GO:0007165">
    <property type="term" value="P:signal transduction"/>
    <property type="evidence" value="ECO:0007669"/>
    <property type="project" value="TreeGrafter"/>
</dbReference>
<comment type="caution">
    <text evidence="3">Lacks conserved residue(s) required for the propagation of feature annotation.</text>
</comment>
<feature type="compositionally biased region" description="Polar residues" evidence="4">
    <location>
        <begin position="281"/>
        <end position="293"/>
    </location>
</feature>
<dbReference type="GO" id="GO:0032528">
    <property type="term" value="P:microvillus organization"/>
    <property type="evidence" value="ECO:0007669"/>
    <property type="project" value="Ensembl"/>
</dbReference>
<dbReference type="AlphaFoldDB" id="A0A8C4YQ46"/>
<keyword evidence="7" id="KW-1185">Reference proteome</keyword>
<dbReference type="Proteomes" id="UP000694390">
    <property type="component" value="Chromosome 10"/>
</dbReference>
<dbReference type="GO" id="GO:0009986">
    <property type="term" value="C:cell surface"/>
    <property type="evidence" value="ECO:0007669"/>
    <property type="project" value="Ensembl"/>
</dbReference>
<organism evidence="6 7">
    <name type="scientific">Gopherus evgoodei</name>
    <name type="common">Goodes thornscrub tortoise</name>
    <dbReference type="NCBI Taxonomy" id="1825980"/>
    <lineage>
        <taxon>Eukaryota</taxon>
        <taxon>Metazoa</taxon>
        <taxon>Chordata</taxon>
        <taxon>Craniata</taxon>
        <taxon>Vertebrata</taxon>
        <taxon>Euteleostomi</taxon>
        <taxon>Archelosauria</taxon>
        <taxon>Testudinata</taxon>
        <taxon>Testudines</taxon>
        <taxon>Cryptodira</taxon>
        <taxon>Durocryptodira</taxon>
        <taxon>Testudinoidea</taxon>
        <taxon>Testudinidae</taxon>
        <taxon>Gopherus</taxon>
    </lineage>
</organism>
<feature type="compositionally biased region" description="Low complexity" evidence="4">
    <location>
        <begin position="109"/>
        <end position="118"/>
    </location>
</feature>
<name>A0A8C4YQ46_9SAUR</name>
<gene>
    <name evidence="6" type="primary">GLDN</name>
</gene>
<evidence type="ECO:0000256" key="1">
    <source>
        <dbReference type="ARBA" id="ARBA00004613"/>
    </source>
</evidence>
<dbReference type="Pfam" id="PF02191">
    <property type="entry name" value="OLF"/>
    <property type="match status" value="1"/>
</dbReference>
<feature type="compositionally biased region" description="Low complexity" evidence="4">
    <location>
        <begin position="13"/>
        <end position="29"/>
    </location>
</feature>
<dbReference type="GO" id="GO:0045162">
    <property type="term" value="P:clustering of voltage-gated sodium channels"/>
    <property type="evidence" value="ECO:0007669"/>
    <property type="project" value="Ensembl"/>
</dbReference>
<feature type="compositionally biased region" description="Basic and acidic residues" evidence="4">
    <location>
        <begin position="209"/>
        <end position="219"/>
    </location>
</feature>
<dbReference type="InterPro" id="IPR050605">
    <property type="entry name" value="Olfactomedin-like_domain"/>
</dbReference>
<dbReference type="GeneTree" id="ENSGT00940000158020"/>
<evidence type="ECO:0000313" key="7">
    <source>
        <dbReference type="Proteomes" id="UP000694390"/>
    </source>
</evidence>
<evidence type="ECO:0000256" key="4">
    <source>
        <dbReference type="SAM" id="MobiDB-lite"/>
    </source>
</evidence>
<sequence>MPGAIKPVPEPQAASPLATAPLRPRLPASTGEPQPLGLAGSGPGMPGDGGWALRCSLAAVGLLSALSAAGTLFLLGQWRELSAALRELEAARPQGGDTDSILRSLLGPTAPGAAAPGAARHKRSHRRARARGHVRAENEELLMMMTYSMVPVRVMVDLCNSTKGICLTGPPGLDGLPGYNGSDGIPGIPGPKGEPGVNGRRGKIGPKGDPGEKGEKGDPGELGLPGKDGMPGGKGSRGAKGDKGDANNDVISEGAKGEPGAPGPPGPQGPPGPPGKRKAKSQVQENMHSSKCTGETCVIPNDDTLVGKADEKTNGYHPKKAECIIKSIGIPTEMGKIQQTFGTWMREPANRSDERIWLTMHFSGNFIKEYENANALLNDSYRIINLTGIFYGCGHVIYNNCLYYQKGGTSIIVKFELDTASFRTLTIENALHDGRHYLFSNAKTYFNVAVDEKGLWIIYASSIDENINVAHIDEETFSVVQHINTTYPKSKAGNAFIACGVLYVTDTKDMRVTFAFDLLREKQIDASFELRSAHSVLAMLSYSLRDRDLYTWENGYLMQYSVHFDS</sequence>
<comment type="subcellular location">
    <subcellularLocation>
        <location evidence="1">Secreted</location>
    </subcellularLocation>
</comment>
<reference evidence="6" key="3">
    <citation type="submission" date="2025-09" db="UniProtKB">
        <authorList>
            <consortium name="Ensembl"/>
        </authorList>
    </citation>
    <scope>IDENTIFICATION</scope>
</reference>
<dbReference type="Pfam" id="PF01391">
    <property type="entry name" value="Collagen"/>
    <property type="match status" value="1"/>
</dbReference>
<feature type="compositionally biased region" description="Pro residues" evidence="4">
    <location>
        <begin position="261"/>
        <end position="274"/>
    </location>
</feature>